<dbReference type="InterPro" id="IPR008928">
    <property type="entry name" value="6-hairpin_glycosidase_sf"/>
</dbReference>
<dbReference type="SUPFAM" id="SSF48208">
    <property type="entry name" value="Six-hairpin glycosidases"/>
    <property type="match status" value="1"/>
</dbReference>
<comment type="caution">
    <text evidence="2">The sequence shown here is derived from an EMBL/GenBank/DDBJ whole genome shotgun (WGS) entry which is preliminary data.</text>
</comment>
<reference evidence="2" key="1">
    <citation type="submission" date="2021-02" db="EMBL/GenBank/DDBJ databases">
        <title>Infant gut strain persistence is associated with maternal origin, phylogeny, and functional potential including surface adhesion and iron acquisition.</title>
        <authorList>
            <person name="Lou Y.C."/>
        </authorList>
    </citation>
    <scope>NUCLEOTIDE SEQUENCE</scope>
    <source>
        <strain evidence="2">L3_108_031G1_dasL3_108_031G1_concoct_20</strain>
    </source>
</reference>
<evidence type="ECO:0000313" key="2">
    <source>
        <dbReference type="EMBL" id="MBS4894049.1"/>
    </source>
</evidence>
<dbReference type="InterPro" id="IPR012341">
    <property type="entry name" value="6hp_glycosidase-like_sf"/>
</dbReference>
<dbReference type="AlphaFoldDB" id="A0A942WW31"/>
<evidence type="ECO:0000259" key="1">
    <source>
        <dbReference type="Pfam" id="PF00723"/>
    </source>
</evidence>
<gene>
    <name evidence="2" type="ORF">KHZ90_09800</name>
</gene>
<dbReference type="PANTHER" id="PTHR31616:SF0">
    <property type="entry name" value="GLUCAN 1,4-ALPHA-GLUCOSIDASE"/>
    <property type="match status" value="1"/>
</dbReference>
<dbReference type="Pfam" id="PF00723">
    <property type="entry name" value="Glyco_hydro_15"/>
    <property type="match status" value="1"/>
</dbReference>
<name>A0A942WW31_VEIPA</name>
<dbReference type="EMBL" id="JAGZMU010000008">
    <property type="protein sequence ID" value="MBS4894049.1"/>
    <property type="molecule type" value="Genomic_DNA"/>
</dbReference>
<dbReference type="Proteomes" id="UP000778864">
    <property type="component" value="Unassembled WGS sequence"/>
</dbReference>
<sequence length="343" mass="39942">MLKENEIKFYEEYKVKCFKELNKLRVENGLFVASEHYGHSWHRDNMMCNLAYLKNYPEKYVQTVHTTLDLLKKFENKYTKLSSILKYGITENNYLLHAKFDVNTMDEIPNLCWNNAQWDNQALILINIAYGIKEGLNIIRDDSDKEIIQLLIDYTIKIGYNPNASSWEEEDQQRTSSTALTVKALELIKECGFTVPNQYIFEGYSLLGKLSLKEHEYKDSDLMLLYLPSFDIVDKITTCNIIEKVERDLLKESGVIRYKGDYYYNKDGKEMEWSFGLSYLSICYNKLGVDDIAKFYIDKIIELYPDAKIPEGVYGGTNIKNDNDILAWAISAQIQAIDLLLEV</sequence>
<dbReference type="PANTHER" id="PTHR31616">
    <property type="entry name" value="TREHALASE"/>
    <property type="match status" value="1"/>
</dbReference>
<organism evidence="2 3">
    <name type="scientific">Veillonella parvula</name>
    <name type="common">Staphylococcus parvulus</name>
    <dbReference type="NCBI Taxonomy" id="29466"/>
    <lineage>
        <taxon>Bacteria</taxon>
        <taxon>Bacillati</taxon>
        <taxon>Bacillota</taxon>
        <taxon>Negativicutes</taxon>
        <taxon>Veillonellales</taxon>
        <taxon>Veillonellaceae</taxon>
        <taxon>Veillonella</taxon>
    </lineage>
</organism>
<accession>A0A942WW31</accession>
<feature type="domain" description="GH15-like" evidence="1">
    <location>
        <begin position="28"/>
        <end position="186"/>
    </location>
</feature>
<dbReference type="Gene3D" id="1.50.10.10">
    <property type="match status" value="1"/>
</dbReference>
<evidence type="ECO:0000313" key="3">
    <source>
        <dbReference type="Proteomes" id="UP000778864"/>
    </source>
</evidence>
<dbReference type="RefSeq" id="WP_278468522.1">
    <property type="nucleotide sequence ID" value="NZ_JAGZMU010000008.1"/>
</dbReference>
<dbReference type="GO" id="GO:0004553">
    <property type="term" value="F:hydrolase activity, hydrolyzing O-glycosyl compounds"/>
    <property type="evidence" value="ECO:0007669"/>
    <property type="project" value="UniProtKB-ARBA"/>
</dbReference>
<dbReference type="GO" id="GO:0005975">
    <property type="term" value="P:carbohydrate metabolic process"/>
    <property type="evidence" value="ECO:0007669"/>
    <property type="project" value="InterPro"/>
</dbReference>
<proteinExistence type="predicted"/>
<dbReference type="InterPro" id="IPR011613">
    <property type="entry name" value="GH15-like"/>
</dbReference>
<protein>
    <recommendedName>
        <fullName evidence="1">GH15-like domain-containing protein</fullName>
    </recommendedName>
</protein>